<dbReference type="SUPFAM" id="SSF53474">
    <property type="entry name" value="alpha/beta-Hydrolases"/>
    <property type="match status" value="1"/>
</dbReference>
<evidence type="ECO:0000313" key="5">
    <source>
        <dbReference type="Proteomes" id="UP001345219"/>
    </source>
</evidence>
<evidence type="ECO:0000256" key="1">
    <source>
        <dbReference type="ARBA" id="ARBA00034773"/>
    </source>
</evidence>
<dbReference type="PANTHER" id="PTHR11614">
    <property type="entry name" value="PHOSPHOLIPASE-RELATED"/>
    <property type="match status" value="1"/>
</dbReference>
<feature type="region of interest" description="Disordered" evidence="2">
    <location>
        <begin position="1"/>
        <end position="21"/>
    </location>
</feature>
<evidence type="ECO:0000313" key="4">
    <source>
        <dbReference type="EMBL" id="KAK4759336.1"/>
    </source>
</evidence>
<organism evidence="4 5">
    <name type="scientific">Trapa incisa</name>
    <dbReference type="NCBI Taxonomy" id="236973"/>
    <lineage>
        <taxon>Eukaryota</taxon>
        <taxon>Viridiplantae</taxon>
        <taxon>Streptophyta</taxon>
        <taxon>Embryophyta</taxon>
        <taxon>Tracheophyta</taxon>
        <taxon>Spermatophyta</taxon>
        <taxon>Magnoliopsida</taxon>
        <taxon>eudicotyledons</taxon>
        <taxon>Gunneridae</taxon>
        <taxon>Pentapetalae</taxon>
        <taxon>rosids</taxon>
        <taxon>malvids</taxon>
        <taxon>Myrtales</taxon>
        <taxon>Lythraceae</taxon>
        <taxon>Trapa</taxon>
    </lineage>
</organism>
<dbReference type="InterPro" id="IPR051044">
    <property type="entry name" value="MAG_DAG_Lipase"/>
</dbReference>
<comment type="caution">
    <text evidence="4">The sequence shown here is derived from an EMBL/GenBank/DDBJ whole genome shotgun (WGS) entry which is preliminary data.</text>
</comment>
<dbReference type="EMBL" id="JAXIOK010000011">
    <property type="protein sequence ID" value="KAK4759336.1"/>
    <property type="molecule type" value="Genomic_DNA"/>
</dbReference>
<feature type="domain" description="Serine aminopeptidase S33" evidence="3">
    <location>
        <begin position="72"/>
        <end position="313"/>
    </location>
</feature>
<dbReference type="GO" id="GO:0010150">
    <property type="term" value="P:leaf senescence"/>
    <property type="evidence" value="ECO:0007669"/>
    <property type="project" value="UniProtKB-ARBA"/>
</dbReference>
<evidence type="ECO:0000259" key="3">
    <source>
        <dbReference type="Pfam" id="PF12146"/>
    </source>
</evidence>
<dbReference type="Gene3D" id="3.40.50.1820">
    <property type="entry name" value="alpha/beta hydrolase"/>
    <property type="match status" value="1"/>
</dbReference>
<accession>A0AAN7K738</accession>
<dbReference type="InterPro" id="IPR029058">
    <property type="entry name" value="AB_hydrolase_fold"/>
</dbReference>
<dbReference type="Pfam" id="PF12146">
    <property type="entry name" value="Hydrolase_4"/>
    <property type="match status" value="1"/>
</dbReference>
<evidence type="ECO:0000256" key="2">
    <source>
        <dbReference type="SAM" id="MobiDB-lite"/>
    </source>
</evidence>
<comment type="similarity">
    <text evidence="1">Belongs to the senescence regulator S40 family.</text>
</comment>
<dbReference type="InterPro" id="IPR022742">
    <property type="entry name" value="Hydrolase_4"/>
</dbReference>
<sequence length="443" mass="49661">MNYLPLKTSSRMAESATGAPQQPFRHYLSATPKEEEAYYSQHGVRGSRSFFKSPRGISLFTRSWLPHEDGPPPRAVLLMIHGYGDDVSWTFQMTPIFLAAKGFACFAFDLEGHGRSDGLRAFVPDVDAVVGDCLSFLGAIRERHPEYRNLPFFLYGESIGGAICLLTHFADRLGFRGAVLVAPMCKISDKVRPRWPILEILSVVAKVLPSLPIVPMDIMLKSIKVKEKVAVAEMNPMRYRGKPRPGTVLELLRVTEQLSLKLSDVSIPFIVLHGNADVVTDPVVSRTLYEKARSEDKTIKIYEGMMHSLLFGETDENIEIVRNDILSWLEYRCTAGGQWVHCRKANKVAVGATKSSFPVNIPDWSKILKGDYSGRDLGSADYKENGDWPGGTKEDSMWVPPHVYLARRRGPSFSVLEGVGRTLKGRDLQQVRNEVWKKVGYED</sequence>
<protein>
    <recommendedName>
        <fullName evidence="3">Serine aminopeptidase S33 domain-containing protein</fullName>
    </recommendedName>
</protein>
<name>A0AAN7K738_9MYRT</name>
<proteinExistence type="inferred from homology"/>
<reference evidence="4 5" key="1">
    <citation type="journal article" date="2023" name="Hortic Res">
        <title>Pangenome of water caltrop reveals structural variations and asymmetric subgenome divergence after allopolyploidization.</title>
        <authorList>
            <person name="Zhang X."/>
            <person name="Chen Y."/>
            <person name="Wang L."/>
            <person name="Yuan Y."/>
            <person name="Fang M."/>
            <person name="Shi L."/>
            <person name="Lu R."/>
            <person name="Comes H.P."/>
            <person name="Ma Y."/>
            <person name="Chen Y."/>
            <person name="Huang G."/>
            <person name="Zhou Y."/>
            <person name="Zheng Z."/>
            <person name="Qiu Y."/>
        </authorList>
    </citation>
    <scope>NUCLEOTIDE SEQUENCE [LARGE SCALE GENOMIC DNA]</scope>
    <source>
        <tissue evidence="4">Roots</tissue>
    </source>
</reference>
<dbReference type="AlphaFoldDB" id="A0AAN7K738"/>
<dbReference type="Proteomes" id="UP001345219">
    <property type="component" value="Chromosome 17"/>
</dbReference>
<dbReference type="Pfam" id="PF04520">
    <property type="entry name" value="Senescence_reg"/>
    <property type="match status" value="1"/>
</dbReference>
<gene>
    <name evidence="4" type="ORF">SAY87_022467</name>
</gene>
<keyword evidence="5" id="KW-1185">Reference proteome</keyword>
<dbReference type="InterPro" id="IPR007608">
    <property type="entry name" value="Senescence_reg_S40"/>
</dbReference>